<keyword evidence="11 19" id="KW-0460">Magnesium</keyword>
<dbReference type="EC" id="2.7.8.26" evidence="5 19"/>
<evidence type="ECO:0000256" key="11">
    <source>
        <dbReference type="ARBA" id="ARBA00022842"/>
    </source>
</evidence>
<evidence type="ECO:0000256" key="18">
    <source>
        <dbReference type="ARBA" id="ARBA00049504"/>
    </source>
</evidence>
<dbReference type="NCBIfam" id="TIGR00317">
    <property type="entry name" value="cobS"/>
    <property type="match status" value="1"/>
</dbReference>
<keyword evidence="9 19" id="KW-0808">Transferase</keyword>
<dbReference type="NCBIfam" id="NF001277">
    <property type="entry name" value="PRK00235.1-3"/>
    <property type="match status" value="1"/>
</dbReference>
<dbReference type="RefSeq" id="WP_017037433.1">
    <property type="nucleotide sequence ID" value="NZ_JBNGCH010000612.1"/>
</dbReference>
<evidence type="ECO:0000256" key="12">
    <source>
        <dbReference type="ARBA" id="ARBA00022989"/>
    </source>
</evidence>
<dbReference type="GO" id="GO:0008818">
    <property type="term" value="F:cobalamin 5'-phosphate synthase activity"/>
    <property type="evidence" value="ECO:0007669"/>
    <property type="project" value="UniProtKB-UniRule"/>
</dbReference>
<dbReference type="AlphaFoldDB" id="A0A1B9QXE3"/>
<evidence type="ECO:0000256" key="4">
    <source>
        <dbReference type="ARBA" id="ARBA00010561"/>
    </source>
</evidence>
<reference evidence="21" key="1">
    <citation type="submission" date="2016-06" db="EMBL/GenBank/DDBJ databases">
        <authorList>
            <person name="Hehemann J.-H."/>
            <person name="Arevalo P."/>
            <person name="Datta M.S."/>
            <person name="Polz M.F."/>
        </authorList>
    </citation>
    <scope>NUCLEOTIDE SEQUENCE [LARGE SCALE GENOMIC DNA]</scope>
    <source>
        <strain evidence="21">9CSC122</strain>
    </source>
</reference>
<evidence type="ECO:0000256" key="14">
    <source>
        <dbReference type="ARBA" id="ARBA00025228"/>
    </source>
</evidence>
<dbReference type="UniPathway" id="UPA00148">
    <property type="reaction ID" value="UER00238"/>
</dbReference>
<comment type="similarity">
    <text evidence="4 19">Belongs to the CobS family.</text>
</comment>
<gene>
    <name evidence="19" type="primary">cobS</name>
    <name evidence="20" type="ORF">A6E14_12140</name>
</gene>
<dbReference type="GO" id="GO:0005886">
    <property type="term" value="C:plasma membrane"/>
    <property type="evidence" value="ECO:0007669"/>
    <property type="project" value="UniProtKB-SubCell"/>
</dbReference>
<evidence type="ECO:0000256" key="15">
    <source>
        <dbReference type="ARBA" id="ARBA00032605"/>
    </source>
</evidence>
<evidence type="ECO:0000256" key="6">
    <source>
        <dbReference type="ARBA" id="ARBA00015850"/>
    </source>
</evidence>
<organism evidence="20 21">
    <name type="scientific">Vibrio genomosp. F10</name>
    <dbReference type="NCBI Taxonomy" id="723171"/>
    <lineage>
        <taxon>Bacteria</taxon>
        <taxon>Pseudomonadati</taxon>
        <taxon>Pseudomonadota</taxon>
        <taxon>Gammaproteobacteria</taxon>
        <taxon>Vibrionales</taxon>
        <taxon>Vibrionaceae</taxon>
        <taxon>Vibrio</taxon>
    </lineage>
</organism>
<comment type="cofactor">
    <cofactor evidence="1 19">
        <name>Mg(2+)</name>
        <dbReference type="ChEBI" id="CHEBI:18420"/>
    </cofactor>
</comment>
<feature type="transmembrane region" description="Helical" evidence="19">
    <location>
        <begin position="145"/>
        <end position="172"/>
    </location>
</feature>
<evidence type="ECO:0000256" key="9">
    <source>
        <dbReference type="ARBA" id="ARBA00022679"/>
    </source>
</evidence>
<keyword evidence="7 19" id="KW-1003">Cell membrane</keyword>
<feature type="transmembrane region" description="Helical" evidence="19">
    <location>
        <begin position="192"/>
        <end position="220"/>
    </location>
</feature>
<dbReference type="GO" id="GO:0009236">
    <property type="term" value="P:cobalamin biosynthetic process"/>
    <property type="evidence" value="ECO:0007669"/>
    <property type="project" value="UniProtKB-UniRule"/>
</dbReference>
<dbReference type="EMBL" id="MAJZ01000612">
    <property type="protein sequence ID" value="OCH74750.1"/>
    <property type="molecule type" value="Genomic_DNA"/>
</dbReference>
<comment type="pathway">
    <text evidence="3 19">Cofactor biosynthesis; adenosylcobalamin biosynthesis; adenosylcobalamin from cob(II)yrinate a,c-diamide: step 7/7.</text>
</comment>
<dbReference type="Pfam" id="PF02654">
    <property type="entry name" value="CobS"/>
    <property type="match status" value="1"/>
</dbReference>
<comment type="catalytic activity">
    <reaction evidence="18 19">
        <text>alpha-ribazole 5'-phosphate + adenosylcob(III)inamide-GDP = adenosylcob(III)alamin 5'-phosphate + GMP + H(+)</text>
        <dbReference type="Rhea" id="RHEA:23560"/>
        <dbReference type="ChEBI" id="CHEBI:15378"/>
        <dbReference type="ChEBI" id="CHEBI:57918"/>
        <dbReference type="ChEBI" id="CHEBI:58115"/>
        <dbReference type="ChEBI" id="CHEBI:60487"/>
        <dbReference type="ChEBI" id="CHEBI:60493"/>
        <dbReference type="EC" id="2.7.8.26"/>
    </reaction>
</comment>
<evidence type="ECO:0000256" key="17">
    <source>
        <dbReference type="ARBA" id="ARBA00048623"/>
    </source>
</evidence>
<comment type="function">
    <text evidence="14 19">Joins adenosylcobinamide-GDP and alpha-ribazole to generate adenosylcobalamin (Ado-cobalamin). Also synthesizes adenosylcobalamin 5'-phosphate from adenosylcobinamide-GDP and alpha-ribazole 5'-phosphate.</text>
</comment>
<dbReference type="PANTHER" id="PTHR34148:SF1">
    <property type="entry name" value="ADENOSYLCOBINAMIDE-GDP RIBAZOLETRANSFERASE"/>
    <property type="match status" value="1"/>
</dbReference>
<comment type="caution">
    <text evidence="20">The sequence shown here is derived from an EMBL/GenBank/DDBJ whole genome shotgun (WGS) entry which is preliminary data.</text>
</comment>
<evidence type="ECO:0000256" key="3">
    <source>
        <dbReference type="ARBA" id="ARBA00004663"/>
    </source>
</evidence>
<evidence type="ECO:0000313" key="21">
    <source>
        <dbReference type="Proteomes" id="UP000093173"/>
    </source>
</evidence>
<evidence type="ECO:0000256" key="8">
    <source>
        <dbReference type="ARBA" id="ARBA00022573"/>
    </source>
</evidence>
<protein>
    <recommendedName>
        <fullName evidence="6 19">Adenosylcobinamide-GDP ribazoletransferase</fullName>
        <ecNumber evidence="5 19">2.7.8.26</ecNumber>
    </recommendedName>
    <alternativeName>
        <fullName evidence="16 19">Cobalamin synthase</fullName>
    </alternativeName>
    <alternativeName>
        <fullName evidence="15 19">Cobalamin-5'-phosphate synthase</fullName>
    </alternativeName>
</protein>
<evidence type="ECO:0000256" key="1">
    <source>
        <dbReference type="ARBA" id="ARBA00001946"/>
    </source>
</evidence>
<proteinExistence type="inferred from homology"/>
<comment type="subcellular location">
    <subcellularLocation>
        <location evidence="2 19">Cell membrane</location>
        <topology evidence="2 19">Multi-pass membrane protein</topology>
    </subcellularLocation>
</comment>
<evidence type="ECO:0000256" key="5">
    <source>
        <dbReference type="ARBA" id="ARBA00013200"/>
    </source>
</evidence>
<feature type="transmembrane region" description="Helical" evidence="19">
    <location>
        <begin position="114"/>
        <end position="133"/>
    </location>
</feature>
<evidence type="ECO:0000313" key="20">
    <source>
        <dbReference type="EMBL" id="OCH74750.1"/>
    </source>
</evidence>
<keyword evidence="21" id="KW-1185">Reference proteome</keyword>
<dbReference type="GO" id="GO:0051073">
    <property type="term" value="F:adenosylcobinamide-GDP ribazoletransferase activity"/>
    <property type="evidence" value="ECO:0007669"/>
    <property type="project" value="UniProtKB-UniRule"/>
</dbReference>
<evidence type="ECO:0000256" key="10">
    <source>
        <dbReference type="ARBA" id="ARBA00022692"/>
    </source>
</evidence>
<keyword evidence="10 19" id="KW-0812">Transmembrane</keyword>
<evidence type="ECO:0000256" key="19">
    <source>
        <dbReference type="HAMAP-Rule" id="MF_00719"/>
    </source>
</evidence>
<dbReference type="InterPro" id="IPR003805">
    <property type="entry name" value="CobS"/>
</dbReference>
<keyword evidence="8 19" id="KW-0169">Cobalamin biosynthesis</keyword>
<keyword evidence="12 19" id="KW-1133">Transmembrane helix</keyword>
<dbReference type="HAMAP" id="MF_00719">
    <property type="entry name" value="CobS"/>
    <property type="match status" value="1"/>
</dbReference>
<dbReference type="Proteomes" id="UP000093173">
    <property type="component" value="Unassembled WGS sequence"/>
</dbReference>
<feature type="transmembrane region" description="Helical" evidence="19">
    <location>
        <begin position="41"/>
        <end position="61"/>
    </location>
</feature>
<accession>A0A1B9QXE3</accession>
<name>A0A1B9QXE3_9VIBR</name>
<keyword evidence="13 19" id="KW-0472">Membrane</keyword>
<dbReference type="PANTHER" id="PTHR34148">
    <property type="entry name" value="ADENOSYLCOBINAMIDE-GDP RIBAZOLETRANSFERASE"/>
    <property type="match status" value="1"/>
</dbReference>
<evidence type="ECO:0000256" key="13">
    <source>
        <dbReference type="ARBA" id="ARBA00023136"/>
    </source>
</evidence>
<evidence type="ECO:0000256" key="16">
    <source>
        <dbReference type="ARBA" id="ARBA00032853"/>
    </source>
</evidence>
<sequence>MVAWFRYQRDLFWLALSFFSRIPIPKDTPYSAERMNRSGRYFALVGALLGALCGGSFWLLSLILPNDIALFIMLAFSLMLTGAFHEDGLTDMADGIGGGMSIERRLSIMKDSRIGTYGAATLVMGLLGKFLLLSELTERDENGGMLVFLTVIMAYTMSRTVAASLIFDMPYVSDNDTSKSKPLAQTQTPAELAFLIACAALTLLIMTPFVSCALTLALLIARYAFKRWLLARIGGFTGDCLGAAQQLSELLIYLILVGFAHNQVNVLGGWL</sequence>
<evidence type="ECO:0000256" key="2">
    <source>
        <dbReference type="ARBA" id="ARBA00004651"/>
    </source>
</evidence>
<comment type="catalytic activity">
    <reaction evidence="17 19">
        <text>alpha-ribazole + adenosylcob(III)inamide-GDP = adenosylcob(III)alamin + GMP + H(+)</text>
        <dbReference type="Rhea" id="RHEA:16049"/>
        <dbReference type="ChEBI" id="CHEBI:10329"/>
        <dbReference type="ChEBI" id="CHEBI:15378"/>
        <dbReference type="ChEBI" id="CHEBI:18408"/>
        <dbReference type="ChEBI" id="CHEBI:58115"/>
        <dbReference type="ChEBI" id="CHEBI:60487"/>
        <dbReference type="EC" id="2.7.8.26"/>
    </reaction>
</comment>
<evidence type="ECO:0000256" key="7">
    <source>
        <dbReference type="ARBA" id="ARBA00022475"/>
    </source>
</evidence>